<accession>A0A183FV05</accession>
<reference evidence="7" key="2">
    <citation type="submission" date="2019-09" db="UniProtKB">
        <authorList>
            <consortium name="WormBaseParasite"/>
        </authorList>
    </citation>
    <scope>IDENTIFICATION</scope>
</reference>
<evidence type="ECO:0000259" key="4">
    <source>
        <dbReference type="PROSITE" id="PS51730"/>
    </source>
</evidence>
<dbReference type="InterPro" id="IPR007965">
    <property type="entry name" value="GNAT_ATAT"/>
</dbReference>
<keyword evidence="2" id="KW-0012">Acyltransferase</keyword>
<evidence type="ECO:0000313" key="7">
    <source>
        <dbReference type="WBParaSite" id="HPBE_0001208601-mRNA-1"/>
    </source>
</evidence>
<evidence type="ECO:0000256" key="2">
    <source>
        <dbReference type="ARBA" id="ARBA00023315"/>
    </source>
</evidence>
<organism evidence="6 7">
    <name type="scientific">Heligmosomoides polygyrus</name>
    <name type="common">Parasitic roundworm</name>
    <dbReference type="NCBI Taxonomy" id="6339"/>
    <lineage>
        <taxon>Eukaryota</taxon>
        <taxon>Metazoa</taxon>
        <taxon>Ecdysozoa</taxon>
        <taxon>Nematoda</taxon>
        <taxon>Chromadorea</taxon>
        <taxon>Rhabditida</taxon>
        <taxon>Rhabditina</taxon>
        <taxon>Rhabditomorpha</taxon>
        <taxon>Strongyloidea</taxon>
        <taxon>Heligmosomidae</taxon>
        <taxon>Heligmosomoides</taxon>
    </lineage>
</organism>
<dbReference type="WBParaSite" id="HPBE_0001208601-mRNA-1">
    <property type="protein sequence ID" value="HPBE_0001208601-mRNA-1"/>
    <property type="gene ID" value="HPBE_0001208601"/>
</dbReference>
<evidence type="ECO:0000256" key="1">
    <source>
        <dbReference type="ARBA" id="ARBA00022679"/>
    </source>
</evidence>
<protein>
    <submittedName>
        <fullName evidence="7">N-acetyltransferase domain-containing protein</fullName>
    </submittedName>
</protein>
<feature type="region of interest" description="Disordered" evidence="3">
    <location>
        <begin position="32"/>
        <end position="108"/>
    </location>
</feature>
<gene>
    <name evidence="5" type="ORF">HPBE_LOCUS12089</name>
</gene>
<dbReference type="Proteomes" id="UP000050761">
    <property type="component" value="Unassembled WGS sequence"/>
</dbReference>
<accession>A0A3P8AI22</accession>
<dbReference type="PROSITE" id="PS51730">
    <property type="entry name" value="GNAT_ATAT"/>
    <property type="match status" value="1"/>
</dbReference>
<dbReference type="PANTHER" id="PTHR12327">
    <property type="entry name" value="ALPHA-TUBULIN N-ACETYLTRANSFERASE 1"/>
    <property type="match status" value="1"/>
</dbReference>
<dbReference type="InterPro" id="IPR038746">
    <property type="entry name" value="Atat"/>
</dbReference>
<dbReference type="GO" id="GO:0019799">
    <property type="term" value="F:tubulin N-acetyltransferase activity"/>
    <property type="evidence" value="ECO:0007669"/>
    <property type="project" value="InterPro"/>
</dbReference>
<proteinExistence type="predicted"/>
<keyword evidence="1" id="KW-0808">Transferase</keyword>
<reference evidence="5 6" key="1">
    <citation type="submission" date="2018-11" db="EMBL/GenBank/DDBJ databases">
        <authorList>
            <consortium name="Pathogen Informatics"/>
        </authorList>
    </citation>
    <scope>NUCLEOTIDE SEQUENCE [LARGE SCALE GENOMIC DNA]</scope>
</reference>
<feature type="domain" description="N-acetyltransferase" evidence="4">
    <location>
        <begin position="1"/>
        <end position="24"/>
    </location>
</feature>
<evidence type="ECO:0000256" key="3">
    <source>
        <dbReference type="SAM" id="MobiDB-lite"/>
    </source>
</evidence>
<dbReference type="PANTHER" id="PTHR12327:SF0">
    <property type="entry name" value="ALPHA-TUBULIN N-ACETYLTRANSFERASE 1"/>
    <property type="match status" value="1"/>
</dbReference>
<dbReference type="OrthoDB" id="447510at2759"/>
<evidence type="ECO:0000313" key="6">
    <source>
        <dbReference type="Proteomes" id="UP000050761"/>
    </source>
</evidence>
<name>A0A183FV05_HELPZ</name>
<evidence type="ECO:0000313" key="5">
    <source>
        <dbReference type="EMBL" id="VDO90873.1"/>
    </source>
</evidence>
<dbReference type="EMBL" id="UZAH01027351">
    <property type="protein sequence ID" value="VDO90873.1"/>
    <property type="molecule type" value="Genomic_DNA"/>
</dbReference>
<dbReference type="AlphaFoldDB" id="A0A183FV05"/>
<keyword evidence="6" id="KW-1185">Reference proteome</keyword>
<sequence length="108" mass="11936">MSQRYGLTKPVWQNTNFVVFEELFKSVAVNGAANSAPEGWRRPQTPRRIGSGATETRWLDQAVSGHSAKGHGMDTTVDADQTREGAQANRSNQAKERKAHILSSTPLW</sequence>
<dbReference type="GO" id="GO:0005874">
    <property type="term" value="C:microtubule"/>
    <property type="evidence" value="ECO:0007669"/>
    <property type="project" value="InterPro"/>
</dbReference>